<dbReference type="PROSITE" id="PS50975">
    <property type="entry name" value="ATP_GRASP"/>
    <property type="match status" value="1"/>
</dbReference>
<protein>
    <recommendedName>
        <fullName evidence="2">ATP-grasp domain-containing protein</fullName>
    </recommendedName>
</protein>
<dbReference type="EMBL" id="BAABGA010000120">
    <property type="protein sequence ID" value="GAA4471203.1"/>
    <property type="molecule type" value="Genomic_DNA"/>
</dbReference>
<dbReference type="RefSeq" id="WP_345327883.1">
    <property type="nucleotide sequence ID" value="NZ_BAABGA010000120.1"/>
</dbReference>
<dbReference type="InterPro" id="IPR011761">
    <property type="entry name" value="ATP-grasp"/>
</dbReference>
<evidence type="ECO:0000259" key="2">
    <source>
        <dbReference type="PROSITE" id="PS50975"/>
    </source>
</evidence>
<dbReference type="Gene3D" id="3.30.470.20">
    <property type="entry name" value="ATP-grasp fold, B domain"/>
    <property type="match status" value="1"/>
</dbReference>
<comment type="caution">
    <text evidence="3">The sequence shown here is derived from an EMBL/GenBank/DDBJ whole genome shotgun (WGS) entry which is preliminary data.</text>
</comment>
<sequence length="271" mass="31403">MKWTDQLRLATCRLQRKPSVLFSRKDDWNQAIAETLTNYGPFCYDFSEIDVRRFDLLFPLTIRDEKYFNLHHRSLHGKKAIVPTTDVIDLCEDKPALIQRLTQLGFGEHMPATGGRFDYPYVLKKRVSGFGDGTFIIHNSNEERQFQSLLEAETHFTQEHIDGHEEYATHVIMTKGRIVFSRTCKYFFPPGAYIKGRNCRAMKRETLEHSAYLGLFAEMLRAIDYEGVCCLDYKLQGEGIKLLEINSRFGATMALFINEALPAYESAVREY</sequence>
<feature type="domain" description="ATP-grasp" evidence="2">
    <location>
        <begin position="74"/>
        <end position="271"/>
    </location>
</feature>
<keyword evidence="4" id="KW-1185">Reference proteome</keyword>
<name>A0ABP8NQI7_9BACT</name>
<dbReference type="SUPFAM" id="SSF56059">
    <property type="entry name" value="Glutathione synthetase ATP-binding domain-like"/>
    <property type="match status" value="1"/>
</dbReference>
<evidence type="ECO:0000256" key="1">
    <source>
        <dbReference type="PROSITE-ProRule" id="PRU00409"/>
    </source>
</evidence>
<evidence type="ECO:0000313" key="3">
    <source>
        <dbReference type="EMBL" id="GAA4471203.1"/>
    </source>
</evidence>
<keyword evidence="1" id="KW-0547">Nucleotide-binding</keyword>
<dbReference type="Proteomes" id="UP001500840">
    <property type="component" value="Unassembled WGS sequence"/>
</dbReference>
<accession>A0ABP8NQI7</accession>
<evidence type="ECO:0000313" key="4">
    <source>
        <dbReference type="Proteomes" id="UP001500840"/>
    </source>
</evidence>
<keyword evidence="1" id="KW-0067">ATP-binding</keyword>
<dbReference type="Pfam" id="PF02655">
    <property type="entry name" value="ATP-grasp_3"/>
    <property type="match status" value="1"/>
</dbReference>
<organism evidence="3 4">
    <name type="scientific">Novipirellula rosea</name>
    <dbReference type="NCBI Taxonomy" id="1031540"/>
    <lineage>
        <taxon>Bacteria</taxon>
        <taxon>Pseudomonadati</taxon>
        <taxon>Planctomycetota</taxon>
        <taxon>Planctomycetia</taxon>
        <taxon>Pirellulales</taxon>
        <taxon>Pirellulaceae</taxon>
        <taxon>Novipirellula</taxon>
    </lineage>
</organism>
<reference evidence="4" key="1">
    <citation type="journal article" date="2019" name="Int. J. Syst. Evol. Microbiol.">
        <title>The Global Catalogue of Microorganisms (GCM) 10K type strain sequencing project: providing services to taxonomists for standard genome sequencing and annotation.</title>
        <authorList>
            <consortium name="The Broad Institute Genomics Platform"/>
            <consortium name="The Broad Institute Genome Sequencing Center for Infectious Disease"/>
            <person name="Wu L."/>
            <person name="Ma J."/>
        </authorList>
    </citation>
    <scope>NUCLEOTIDE SEQUENCE [LARGE SCALE GENOMIC DNA]</scope>
    <source>
        <strain evidence="4">JCM 17759</strain>
    </source>
</reference>
<gene>
    <name evidence="3" type="ORF">GCM10023156_65430</name>
</gene>
<proteinExistence type="predicted"/>
<dbReference type="InterPro" id="IPR003806">
    <property type="entry name" value="ATP-grasp_PylC-type"/>
</dbReference>